<proteinExistence type="predicted"/>
<protein>
    <recommendedName>
        <fullName evidence="3">Band 7 domain-containing protein</fullName>
    </recommendedName>
</protein>
<reference evidence="1 2" key="1">
    <citation type="journal article" date="2016" name="Nat. Commun.">
        <title>Thousands of microbial genomes shed light on interconnected biogeochemical processes in an aquifer system.</title>
        <authorList>
            <person name="Anantharaman K."/>
            <person name="Brown C.T."/>
            <person name="Hug L.A."/>
            <person name="Sharon I."/>
            <person name="Castelle C.J."/>
            <person name="Probst A.J."/>
            <person name="Thomas B.C."/>
            <person name="Singh A."/>
            <person name="Wilkins M.J."/>
            <person name="Karaoz U."/>
            <person name="Brodie E.L."/>
            <person name="Williams K.H."/>
            <person name="Hubbard S.S."/>
            <person name="Banfield J.F."/>
        </authorList>
    </citation>
    <scope>NUCLEOTIDE SEQUENCE [LARGE SCALE GENOMIC DNA]</scope>
</reference>
<comment type="caution">
    <text evidence="1">The sequence shown here is derived from an EMBL/GenBank/DDBJ whole genome shotgun (WGS) entry which is preliminary data.</text>
</comment>
<organism evidence="1 2">
    <name type="scientific">Candidatus Taylorbacteria bacterium RIFOXYD2_FULL_36_9</name>
    <dbReference type="NCBI Taxonomy" id="1802338"/>
    <lineage>
        <taxon>Bacteria</taxon>
        <taxon>Candidatus Tayloriibacteriota</taxon>
    </lineage>
</organism>
<evidence type="ECO:0000313" key="2">
    <source>
        <dbReference type="Proteomes" id="UP000176965"/>
    </source>
</evidence>
<dbReference type="EMBL" id="MHSQ01000022">
    <property type="protein sequence ID" value="OHA46998.1"/>
    <property type="molecule type" value="Genomic_DNA"/>
</dbReference>
<sequence>MIPSLAVFLVTVYLILRVKTVDWAAQNRFFISPAFGRIKARVRAGRIVQYVANLKGLGVHIDEETGKIGDGERVVWSFWWWIFGVRFIGLDSVHEYDIEVTEVSKDGQVTTKTVRAHSLHYSGSYPMVVTKAESFEGAKIGLRFRLTLRTRHAGECLKFKSNWISVARSAVKSATRDFVGKHKVRQLLAMQNELHLEDEGGFVELIKSLNTSEVGNPGLIETLGQEIISVNLESVDIEDESVAKSLIEQEVAIEHGKGEIALARKEAEKTVIEANAALAKSLKEIQAEKARGLAKNDVLRDQAEALGGPDGLVAIRKWEAIGGLKELKGTLVLGGKDTSIIVPTSRQEGEKI</sequence>
<evidence type="ECO:0008006" key="3">
    <source>
        <dbReference type="Google" id="ProtNLM"/>
    </source>
</evidence>
<evidence type="ECO:0000313" key="1">
    <source>
        <dbReference type="EMBL" id="OHA46998.1"/>
    </source>
</evidence>
<dbReference type="Proteomes" id="UP000176965">
    <property type="component" value="Unassembled WGS sequence"/>
</dbReference>
<name>A0A1G2PF82_9BACT</name>
<gene>
    <name evidence="1" type="ORF">A2541_01090</name>
</gene>
<accession>A0A1G2PF82</accession>
<dbReference type="AlphaFoldDB" id="A0A1G2PF82"/>